<dbReference type="AlphaFoldDB" id="A0A5S6R4T2"/>
<reference evidence="2" key="1">
    <citation type="submission" date="2019-12" db="UniProtKB">
        <authorList>
            <consortium name="WormBaseParasite"/>
        </authorList>
    </citation>
    <scope>IDENTIFICATION</scope>
</reference>
<accession>A0A5S6R4T2</accession>
<proteinExistence type="predicted"/>
<name>A0A5S6R4T2_TRIMR</name>
<evidence type="ECO:0000313" key="2">
    <source>
        <dbReference type="WBParaSite" id="TMUE_3000014520.1"/>
    </source>
</evidence>
<sequence length="92" mass="9970">MDSAFMSNAASFGGASSAVVHLSIPLERQFYLGWGSRAPKSAKLACSLSAFVMSSDSASRRKSSSMRNFIGGFSLPLLFCPILDLRTMDRNR</sequence>
<keyword evidence="1" id="KW-1185">Reference proteome</keyword>
<protein>
    <submittedName>
        <fullName evidence="2">Uncharacterized protein</fullName>
    </submittedName>
</protein>
<evidence type="ECO:0000313" key="1">
    <source>
        <dbReference type="Proteomes" id="UP000046395"/>
    </source>
</evidence>
<organism evidence="1 2">
    <name type="scientific">Trichuris muris</name>
    <name type="common">Mouse whipworm</name>
    <dbReference type="NCBI Taxonomy" id="70415"/>
    <lineage>
        <taxon>Eukaryota</taxon>
        <taxon>Metazoa</taxon>
        <taxon>Ecdysozoa</taxon>
        <taxon>Nematoda</taxon>
        <taxon>Enoplea</taxon>
        <taxon>Dorylaimia</taxon>
        <taxon>Trichinellida</taxon>
        <taxon>Trichuridae</taxon>
        <taxon>Trichuris</taxon>
    </lineage>
</organism>
<dbReference type="Proteomes" id="UP000046395">
    <property type="component" value="Unassembled WGS sequence"/>
</dbReference>
<dbReference type="WBParaSite" id="TMUE_3000014520.1">
    <property type="protein sequence ID" value="TMUE_3000014520.1"/>
    <property type="gene ID" value="WBGene00285768"/>
</dbReference>